<gene>
    <name evidence="2" type="ORF">G3569_04375</name>
</gene>
<sequence>MTDTTIAIPKILHEFHGKTATPWNITATYLAGTIAAATTFWVIPPELSFWPQLLLLLLALDIGGGVVANFSRGTTRYHAKRPTLRLFFIAPLHLLHPAILIYLFPNHILFVGCNTTFIILAAYLVNYLKRYETQRTTAAILLLSAIALNFLFSEALLLLSFLMILFAIKLILAYGVRWKSK</sequence>
<keyword evidence="1" id="KW-0472">Membrane</keyword>
<reference evidence="2 3" key="1">
    <citation type="submission" date="2020-02" db="EMBL/GenBank/DDBJ databases">
        <title>Aliifodinibius halophilus 2W32, complete genome.</title>
        <authorList>
            <person name="Li Y."/>
            <person name="Wu S."/>
        </authorList>
    </citation>
    <scope>NUCLEOTIDE SEQUENCE [LARGE SCALE GENOMIC DNA]</scope>
    <source>
        <strain evidence="2 3">2W32</strain>
    </source>
</reference>
<organism evidence="2 3">
    <name type="scientific">Fodinibius halophilus</name>
    <dbReference type="NCBI Taxonomy" id="1736908"/>
    <lineage>
        <taxon>Bacteria</taxon>
        <taxon>Pseudomonadati</taxon>
        <taxon>Balneolota</taxon>
        <taxon>Balneolia</taxon>
        <taxon>Balneolales</taxon>
        <taxon>Balneolaceae</taxon>
        <taxon>Fodinibius</taxon>
    </lineage>
</organism>
<feature type="transmembrane region" description="Helical" evidence="1">
    <location>
        <begin position="83"/>
        <end position="102"/>
    </location>
</feature>
<feature type="transmembrane region" description="Helical" evidence="1">
    <location>
        <begin position="21"/>
        <end position="43"/>
    </location>
</feature>
<feature type="transmembrane region" description="Helical" evidence="1">
    <location>
        <begin position="135"/>
        <end position="152"/>
    </location>
</feature>
<feature type="transmembrane region" description="Helical" evidence="1">
    <location>
        <begin position="158"/>
        <end position="176"/>
    </location>
</feature>
<evidence type="ECO:0000313" key="2">
    <source>
        <dbReference type="EMBL" id="NGP87580.1"/>
    </source>
</evidence>
<keyword evidence="1" id="KW-1133">Transmembrane helix</keyword>
<dbReference type="RefSeq" id="WP_165266473.1">
    <property type="nucleotide sequence ID" value="NZ_JAALLS010000004.1"/>
</dbReference>
<proteinExistence type="predicted"/>
<dbReference type="AlphaFoldDB" id="A0A6M1TG14"/>
<feature type="transmembrane region" description="Helical" evidence="1">
    <location>
        <begin position="49"/>
        <end position="71"/>
    </location>
</feature>
<keyword evidence="1" id="KW-0812">Transmembrane</keyword>
<protein>
    <submittedName>
        <fullName evidence="2">Uncharacterized protein</fullName>
    </submittedName>
</protein>
<evidence type="ECO:0000313" key="3">
    <source>
        <dbReference type="Proteomes" id="UP000479132"/>
    </source>
</evidence>
<comment type="caution">
    <text evidence="2">The sequence shown here is derived from an EMBL/GenBank/DDBJ whole genome shotgun (WGS) entry which is preliminary data.</text>
</comment>
<evidence type="ECO:0000256" key="1">
    <source>
        <dbReference type="SAM" id="Phobius"/>
    </source>
</evidence>
<feature type="transmembrane region" description="Helical" evidence="1">
    <location>
        <begin position="108"/>
        <end position="128"/>
    </location>
</feature>
<keyword evidence="3" id="KW-1185">Reference proteome</keyword>
<name>A0A6M1TG14_9BACT</name>
<dbReference type="Proteomes" id="UP000479132">
    <property type="component" value="Unassembled WGS sequence"/>
</dbReference>
<dbReference type="EMBL" id="JAALLS010000004">
    <property type="protein sequence ID" value="NGP87580.1"/>
    <property type="molecule type" value="Genomic_DNA"/>
</dbReference>
<accession>A0A6M1TG14</accession>